<dbReference type="InterPro" id="IPR003616">
    <property type="entry name" value="Post-SET_dom"/>
</dbReference>
<dbReference type="Gene3D" id="2.170.270.10">
    <property type="entry name" value="SET domain"/>
    <property type="match status" value="1"/>
</dbReference>
<reference evidence="5 6" key="1">
    <citation type="submission" date="2017-06" db="EMBL/GenBank/DDBJ databases">
        <authorList>
            <person name="Kim H.J."/>
            <person name="Triplett B.A."/>
        </authorList>
    </citation>
    <scope>NUCLEOTIDE SEQUENCE [LARGE SCALE GENOMIC DNA]</scope>
    <source>
        <strain evidence="5 6">CGMCC 4.5593</strain>
    </source>
</reference>
<dbReference type="InterPro" id="IPR046341">
    <property type="entry name" value="SET_dom_sf"/>
</dbReference>
<dbReference type="GO" id="GO:0016740">
    <property type="term" value="F:transferase activity"/>
    <property type="evidence" value="ECO:0007669"/>
    <property type="project" value="UniProtKB-KW"/>
</dbReference>
<evidence type="ECO:0000313" key="6">
    <source>
        <dbReference type="Proteomes" id="UP000198362"/>
    </source>
</evidence>
<keyword evidence="1" id="KW-0808">Transferase</keyword>
<evidence type="ECO:0000256" key="1">
    <source>
        <dbReference type="ARBA" id="ARBA00022679"/>
    </source>
</evidence>
<dbReference type="PROSITE" id="PS50868">
    <property type="entry name" value="POST_SET"/>
    <property type="match status" value="1"/>
</dbReference>
<evidence type="ECO:0000313" key="5">
    <source>
        <dbReference type="EMBL" id="SNT60300.1"/>
    </source>
</evidence>
<proteinExistence type="predicted"/>
<keyword evidence="2" id="KW-0949">S-adenosyl-L-methionine</keyword>
<dbReference type="AlphaFoldDB" id="A0A239NZW2"/>
<name>A0A239NZW2_9ACTN</name>
<feature type="domain" description="SET" evidence="3">
    <location>
        <begin position="14"/>
        <end position="119"/>
    </location>
</feature>
<organism evidence="5 6">
    <name type="scientific">Asanoa hainanensis</name>
    <dbReference type="NCBI Taxonomy" id="560556"/>
    <lineage>
        <taxon>Bacteria</taxon>
        <taxon>Bacillati</taxon>
        <taxon>Actinomycetota</taxon>
        <taxon>Actinomycetes</taxon>
        <taxon>Micromonosporales</taxon>
        <taxon>Micromonosporaceae</taxon>
        <taxon>Asanoa</taxon>
    </lineage>
</organism>
<dbReference type="RefSeq" id="WP_089253248.1">
    <property type="nucleotide sequence ID" value="NZ_FZPH01000012.1"/>
</dbReference>
<evidence type="ECO:0000256" key="2">
    <source>
        <dbReference type="ARBA" id="ARBA00022691"/>
    </source>
</evidence>
<protein>
    <submittedName>
        <fullName evidence="5">SET domain-containing protein</fullName>
    </submittedName>
</protein>
<dbReference type="InterPro" id="IPR053201">
    <property type="entry name" value="Flavunoidine_N-MTase"/>
</dbReference>
<dbReference type="SMART" id="SM00317">
    <property type="entry name" value="SET"/>
    <property type="match status" value="1"/>
</dbReference>
<evidence type="ECO:0000259" key="4">
    <source>
        <dbReference type="PROSITE" id="PS50868"/>
    </source>
</evidence>
<gene>
    <name evidence="5" type="ORF">SAMN05421812_11261</name>
</gene>
<accession>A0A239NZW2</accession>
<dbReference type="Pfam" id="PF00856">
    <property type="entry name" value="SET"/>
    <property type="match status" value="1"/>
</dbReference>
<feature type="domain" description="Post-SET" evidence="4">
    <location>
        <begin position="127"/>
        <end position="143"/>
    </location>
</feature>
<evidence type="ECO:0000259" key="3">
    <source>
        <dbReference type="PROSITE" id="PS50280"/>
    </source>
</evidence>
<dbReference type="Proteomes" id="UP000198362">
    <property type="component" value="Unassembled WGS sequence"/>
</dbReference>
<dbReference type="EMBL" id="FZPH01000012">
    <property type="protein sequence ID" value="SNT60300.1"/>
    <property type="molecule type" value="Genomic_DNA"/>
</dbReference>
<dbReference type="InterPro" id="IPR001214">
    <property type="entry name" value="SET_dom"/>
</dbReference>
<sequence>MTWPAPEPDCWLHPAVEVRADSLAGQGLFAREPLPAGTVVSRIGGRLVSGEELRWLLDAAHDYVDTITVADDVHLVLPAGQLNGKGNHSCDPNLWWGAPYTLVARRRIAAGTELTNDYATSTGDPAFTMPCRCGAAACRGVVTGRDWTRPDLQARYGPHWVPALLDRVRPTRDAVEAWFVGVLDGSRSRDDADRWAAKWDADDEAVRWALDLLHGIDLQVDRTGMFLHDDEQVRGWLAEFRARRAGDS</sequence>
<dbReference type="PANTHER" id="PTHR12350:SF19">
    <property type="entry name" value="SET DOMAIN-CONTAINING PROTEIN"/>
    <property type="match status" value="1"/>
</dbReference>
<dbReference type="SUPFAM" id="SSF82199">
    <property type="entry name" value="SET domain"/>
    <property type="match status" value="1"/>
</dbReference>
<keyword evidence="6" id="KW-1185">Reference proteome</keyword>
<dbReference type="PANTHER" id="PTHR12350">
    <property type="entry name" value="HISTONE-LYSINE N-METHYLTRANSFERASE-RELATED"/>
    <property type="match status" value="1"/>
</dbReference>
<dbReference type="OrthoDB" id="9790349at2"/>
<dbReference type="PROSITE" id="PS50280">
    <property type="entry name" value="SET"/>
    <property type="match status" value="1"/>
</dbReference>